<feature type="signal peptide" evidence="1">
    <location>
        <begin position="1"/>
        <end position="20"/>
    </location>
</feature>
<proteinExistence type="predicted"/>
<keyword evidence="1" id="KW-0732">Signal</keyword>
<evidence type="ECO:0000256" key="1">
    <source>
        <dbReference type="SAM" id="SignalP"/>
    </source>
</evidence>
<comment type="caution">
    <text evidence="2">The sequence shown here is derived from an EMBL/GenBank/DDBJ whole genome shotgun (WGS) entry which is preliminary data.</text>
</comment>
<evidence type="ECO:0000313" key="2">
    <source>
        <dbReference type="EMBL" id="SHI55022.1"/>
    </source>
</evidence>
<dbReference type="Proteomes" id="UP000184290">
    <property type="component" value="Unassembled WGS sequence"/>
</dbReference>
<reference evidence="2 3" key="1">
    <citation type="submission" date="2016-11" db="EMBL/GenBank/DDBJ databases">
        <authorList>
            <person name="Varghese N."/>
            <person name="Submissions S."/>
        </authorList>
    </citation>
    <scope>NUCLEOTIDE SEQUENCE [LARGE SCALE GENOMIC DNA]</scope>
    <source>
        <strain evidence="2 3">DSM 21988</strain>
    </source>
</reference>
<organism evidence="2 3">
    <name type="scientific">Aureimonas altamirensis DSM 21988</name>
    <dbReference type="NCBI Taxonomy" id="1121026"/>
    <lineage>
        <taxon>Bacteria</taxon>
        <taxon>Pseudomonadati</taxon>
        <taxon>Pseudomonadota</taxon>
        <taxon>Alphaproteobacteria</taxon>
        <taxon>Hyphomicrobiales</taxon>
        <taxon>Aurantimonadaceae</taxon>
        <taxon>Aureimonas</taxon>
    </lineage>
</organism>
<keyword evidence="3" id="KW-1185">Reference proteome</keyword>
<sequence>MNRTLVTLAVWCIAAGPALADAAFLQRFEGRFSGGGTIQRDVDPQPRKVTCRLTGSLSGPNALSIKGSCRAAVIFTRPVAATIRYDPATDRFSGTYDASTTGPAQLSNGRLSGNALTLAVTYAKPIYGDRNATMTITNAGDGGLSMVVTDRIDGRSAQTSAISLRR</sequence>
<protein>
    <submittedName>
        <fullName evidence="2">Uncharacterized protein</fullName>
    </submittedName>
</protein>
<dbReference type="EMBL" id="FQZC01000001">
    <property type="protein sequence ID" value="SHI55022.1"/>
    <property type="molecule type" value="Genomic_DNA"/>
</dbReference>
<gene>
    <name evidence="2" type="ORF">SAMN02745911_0485</name>
</gene>
<feature type="chain" id="PRO_5047428546" evidence="1">
    <location>
        <begin position="21"/>
        <end position="166"/>
    </location>
</feature>
<dbReference type="RefSeq" id="WP_060600704.1">
    <property type="nucleotide sequence ID" value="NZ_FQZC01000001.1"/>
</dbReference>
<evidence type="ECO:0000313" key="3">
    <source>
        <dbReference type="Proteomes" id="UP000184290"/>
    </source>
</evidence>
<name>A0ABY1I3W1_9HYPH</name>
<accession>A0ABY1I3W1</accession>